<keyword evidence="6 8" id="KW-0030">Aminoacyl-tRNA synthetase</keyword>
<sequence>MNTPVVQNGRVLSGMRPTGQLHLGHYHGVLKNWIKLQHEYDCFFFVADWHALTTHYDEPQTISASVWDMVIDWLAAGVNPGAAKLFIQSRIPEHAELHLLLSMITPLGWLERVPTYKDQQEKLQEKDLSTYGFLGYPLLQSADILVYKATGVPVGEDQVAHVELTREVARRFNHLYGREPGFEDKAEAAVKKMGKKNAKLYNEHRRRYQEQGDAEALAVARALLEEQQNLSLGDRERLFGYLEGGGRIILPEPQALLTPAAKMPGLDGQKMSKSYNNTIGLREDPESITRKLRTMPTDPARVRRTDPGDPEKCPVWQLHQVYSDETTRDWVNQGCRSAGIGCLECKQPVIDKVLEELEPVRERAEEYAANPNLVRNIIEEGCDEARAVARETLQEVRSVIGLNYK</sequence>
<evidence type="ECO:0000313" key="11">
    <source>
        <dbReference type="Proteomes" id="UP000218765"/>
    </source>
</evidence>
<dbReference type="KEGG" id="ttc:FOKN1_2206"/>
<dbReference type="AlphaFoldDB" id="A0A1Z4VSW4"/>
<gene>
    <name evidence="8" type="primary">trpS</name>
    <name evidence="10" type="ORF">FOKN1_2206</name>
</gene>
<dbReference type="GO" id="GO:0005524">
    <property type="term" value="F:ATP binding"/>
    <property type="evidence" value="ECO:0007669"/>
    <property type="project" value="UniProtKB-UniRule"/>
</dbReference>
<keyword evidence="2 8" id="KW-0436">Ligase</keyword>
<keyword evidence="4 8" id="KW-0067">ATP-binding</keyword>
<dbReference type="Gene3D" id="1.10.240.10">
    <property type="entry name" value="Tyrosyl-Transfer RNA Synthetase"/>
    <property type="match status" value="1"/>
</dbReference>
<dbReference type="EMBL" id="AP018052">
    <property type="protein sequence ID" value="BAZ94583.1"/>
    <property type="molecule type" value="Genomic_DNA"/>
</dbReference>
<dbReference type="Proteomes" id="UP000218765">
    <property type="component" value="Chromosome"/>
</dbReference>
<dbReference type="InterPro" id="IPR001412">
    <property type="entry name" value="aa-tRNA-synth_I_CS"/>
</dbReference>
<evidence type="ECO:0000256" key="6">
    <source>
        <dbReference type="ARBA" id="ARBA00023146"/>
    </source>
</evidence>
<dbReference type="Gene3D" id="3.40.50.620">
    <property type="entry name" value="HUPs"/>
    <property type="match status" value="1"/>
</dbReference>
<protein>
    <recommendedName>
        <fullName evidence="8">Tryptophan--tRNA ligase</fullName>
        <ecNumber evidence="8">6.1.1.2</ecNumber>
    </recommendedName>
    <alternativeName>
        <fullName evidence="8">Tryptophanyl-tRNA synthetase</fullName>
        <shortName evidence="8">TrpRS</shortName>
    </alternativeName>
</protein>
<feature type="binding site" evidence="8">
    <location>
        <position position="143"/>
    </location>
    <ligand>
        <name>L-tryptophan</name>
        <dbReference type="ChEBI" id="CHEBI:57912"/>
    </ligand>
</feature>
<dbReference type="PRINTS" id="PR01039">
    <property type="entry name" value="TRNASYNTHTRP"/>
</dbReference>
<proteinExistence type="inferred from homology"/>
<feature type="binding site" evidence="8">
    <location>
        <begin position="155"/>
        <end position="157"/>
    </location>
    <ligand>
        <name>ATP</name>
        <dbReference type="ChEBI" id="CHEBI:30616"/>
    </ligand>
</feature>
<comment type="caution">
    <text evidence="8">Lacks conserved residue(s) required for the propagation of feature annotation.</text>
</comment>
<dbReference type="PANTHER" id="PTHR43766:SF1">
    <property type="entry name" value="TRYPTOPHAN--TRNA LIGASE, MITOCHONDRIAL"/>
    <property type="match status" value="1"/>
</dbReference>
<dbReference type="HAMAP" id="MF_00140_B">
    <property type="entry name" value="Trp_tRNA_synth_B"/>
    <property type="match status" value="1"/>
</dbReference>
<dbReference type="InterPro" id="IPR024109">
    <property type="entry name" value="Trp-tRNA-ligase_bac-type"/>
</dbReference>
<feature type="short sequence motif" description="'HIGH' region" evidence="8">
    <location>
        <begin position="17"/>
        <end position="25"/>
    </location>
</feature>
<evidence type="ECO:0000256" key="2">
    <source>
        <dbReference type="ARBA" id="ARBA00022598"/>
    </source>
</evidence>
<keyword evidence="5 8" id="KW-0648">Protein biosynthesis</keyword>
<keyword evidence="3 8" id="KW-0547">Nucleotide-binding</keyword>
<comment type="function">
    <text evidence="8">Catalyzes the attachment of tryptophan to tRNA(Trp).</text>
</comment>
<dbReference type="InterPro" id="IPR050203">
    <property type="entry name" value="Trp-tRNA_synthetase"/>
</dbReference>
<evidence type="ECO:0000256" key="9">
    <source>
        <dbReference type="RuleBase" id="RU363036"/>
    </source>
</evidence>
<reference evidence="10 11" key="1">
    <citation type="submission" date="2017-05" db="EMBL/GenBank/DDBJ databases">
        <title>Thiocyanate degradation by Thiohalobacter thiocyanaticus FOKN1.</title>
        <authorList>
            <person name="Oshiki M."/>
            <person name="Fukushima T."/>
            <person name="Kawano S."/>
            <person name="Nakagawa J."/>
        </authorList>
    </citation>
    <scope>NUCLEOTIDE SEQUENCE [LARGE SCALE GENOMIC DNA]</scope>
    <source>
        <strain evidence="10 11">FOKN1</strain>
    </source>
</reference>
<organism evidence="10 11">
    <name type="scientific">Thiohalobacter thiocyanaticus</name>
    <dbReference type="NCBI Taxonomy" id="585455"/>
    <lineage>
        <taxon>Bacteria</taxon>
        <taxon>Pseudomonadati</taxon>
        <taxon>Pseudomonadota</taxon>
        <taxon>Gammaproteobacteria</taxon>
        <taxon>Thiohalobacterales</taxon>
        <taxon>Thiohalobacteraceae</taxon>
        <taxon>Thiohalobacter</taxon>
    </lineage>
</organism>
<dbReference type="GO" id="GO:0005829">
    <property type="term" value="C:cytosol"/>
    <property type="evidence" value="ECO:0007669"/>
    <property type="project" value="TreeGrafter"/>
</dbReference>
<evidence type="ECO:0000256" key="1">
    <source>
        <dbReference type="ARBA" id="ARBA00005594"/>
    </source>
</evidence>
<evidence type="ECO:0000256" key="4">
    <source>
        <dbReference type="ARBA" id="ARBA00022840"/>
    </source>
</evidence>
<comment type="catalytic activity">
    <reaction evidence="7 8">
        <text>tRNA(Trp) + L-tryptophan + ATP = L-tryptophyl-tRNA(Trp) + AMP + diphosphate + H(+)</text>
        <dbReference type="Rhea" id="RHEA:24080"/>
        <dbReference type="Rhea" id="RHEA-COMP:9671"/>
        <dbReference type="Rhea" id="RHEA-COMP:9705"/>
        <dbReference type="ChEBI" id="CHEBI:15378"/>
        <dbReference type="ChEBI" id="CHEBI:30616"/>
        <dbReference type="ChEBI" id="CHEBI:33019"/>
        <dbReference type="ChEBI" id="CHEBI:57912"/>
        <dbReference type="ChEBI" id="CHEBI:78442"/>
        <dbReference type="ChEBI" id="CHEBI:78535"/>
        <dbReference type="ChEBI" id="CHEBI:456215"/>
        <dbReference type="EC" id="6.1.1.2"/>
    </reaction>
</comment>
<dbReference type="EC" id="6.1.1.2" evidence="8"/>
<feature type="binding site" evidence="8">
    <location>
        <begin position="270"/>
        <end position="274"/>
    </location>
    <ligand>
        <name>ATP</name>
        <dbReference type="ChEBI" id="CHEBI:30616"/>
    </ligand>
</feature>
<dbReference type="NCBIfam" id="TIGR00233">
    <property type="entry name" value="trpS"/>
    <property type="match status" value="1"/>
</dbReference>
<evidence type="ECO:0000256" key="8">
    <source>
        <dbReference type="HAMAP-Rule" id="MF_00140"/>
    </source>
</evidence>
<feature type="binding site" evidence="8">
    <location>
        <begin position="24"/>
        <end position="25"/>
    </location>
    <ligand>
        <name>ATP</name>
        <dbReference type="ChEBI" id="CHEBI:30616"/>
    </ligand>
</feature>
<dbReference type="PROSITE" id="PS00178">
    <property type="entry name" value="AA_TRNA_LIGASE_I"/>
    <property type="match status" value="1"/>
</dbReference>
<dbReference type="Pfam" id="PF00579">
    <property type="entry name" value="tRNA-synt_1b"/>
    <property type="match status" value="2"/>
</dbReference>
<dbReference type="InterPro" id="IPR002306">
    <property type="entry name" value="Trp-tRNA-ligase"/>
</dbReference>
<evidence type="ECO:0000256" key="3">
    <source>
        <dbReference type="ARBA" id="ARBA00022741"/>
    </source>
</evidence>
<dbReference type="SUPFAM" id="SSF52374">
    <property type="entry name" value="Nucleotidylyl transferase"/>
    <property type="match status" value="1"/>
</dbReference>
<evidence type="ECO:0000256" key="5">
    <source>
        <dbReference type="ARBA" id="ARBA00022917"/>
    </source>
</evidence>
<name>A0A1Z4VSW4_9GAMM</name>
<comment type="similarity">
    <text evidence="1 8 9">Belongs to the class-I aminoacyl-tRNA synthetase family.</text>
</comment>
<feature type="binding site" evidence="8">
    <location>
        <begin position="16"/>
        <end position="18"/>
    </location>
    <ligand>
        <name>ATP</name>
        <dbReference type="ChEBI" id="CHEBI:30616"/>
    </ligand>
</feature>
<feature type="short sequence motif" description="'KMSKS' region" evidence="8">
    <location>
        <begin position="270"/>
        <end position="274"/>
    </location>
</feature>
<comment type="subunit">
    <text evidence="8">Homodimer.</text>
</comment>
<evidence type="ECO:0000256" key="7">
    <source>
        <dbReference type="ARBA" id="ARBA00049929"/>
    </source>
</evidence>
<accession>A0A1Z4VSW4</accession>
<dbReference type="GO" id="GO:0004830">
    <property type="term" value="F:tryptophan-tRNA ligase activity"/>
    <property type="evidence" value="ECO:0007669"/>
    <property type="project" value="UniProtKB-UniRule"/>
</dbReference>
<keyword evidence="8" id="KW-0963">Cytoplasm</keyword>
<dbReference type="GO" id="GO:0006436">
    <property type="term" value="P:tryptophanyl-tRNA aminoacylation"/>
    <property type="evidence" value="ECO:0007669"/>
    <property type="project" value="UniProtKB-UniRule"/>
</dbReference>
<keyword evidence="11" id="KW-1185">Reference proteome</keyword>
<dbReference type="PANTHER" id="PTHR43766">
    <property type="entry name" value="TRYPTOPHAN--TRNA LIGASE, MITOCHONDRIAL"/>
    <property type="match status" value="1"/>
</dbReference>
<dbReference type="NCBIfam" id="NF008922">
    <property type="entry name" value="PRK12283.1"/>
    <property type="match status" value="1"/>
</dbReference>
<dbReference type="InterPro" id="IPR014729">
    <property type="entry name" value="Rossmann-like_a/b/a_fold"/>
</dbReference>
<comment type="subcellular location">
    <subcellularLocation>
        <location evidence="8">Cytoplasm</location>
    </subcellularLocation>
</comment>
<dbReference type="CDD" id="cd00806">
    <property type="entry name" value="TrpRS_core"/>
    <property type="match status" value="1"/>
</dbReference>
<evidence type="ECO:0000313" key="10">
    <source>
        <dbReference type="EMBL" id="BAZ94583.1"/>
    </source>
</evidence>
<dbReference type="FunFam" id="1.10.240.10:FF:000005">
    <property type="entry name" value="Tryptophan--tRNA ligase"/>
    <property type="match status" value="1"/>
</dbReference>
<dbReference type="InterPro" id="IPR002305">
    <property type="entry name" value="aa-tRNA-synth_Ic"/>
</dbReference>